<dbReference type="InterPro" id="IPR036514">
    <property type="entry name" value="SGNH_hydro_sf"/>
</dbReference>
<comment type="caution">
    <text evidence="2">The sequence shown here is derived from an EMBL/GenBank/DDBJ whole genome shotgun (WGS) entry which is preliminary data.</text>
</comment>
<dbReference type="Proteomes" id="UP000603865">
    <property type="component" value="Unassembled WGS sequence"/>
</dbReference>
<name>A0A918CQX7_9DEIO</name>
<sequence length="595" mass="60117">MKTDPGHYDFAVIGTASLTVTARFNGLTVASIEGGSVTRNGTYVLALDTLATGDVLTFTPTTTGGTTTLACQRGNEEFSGNYTDLNGAPSGGGGSTAWTDITGKPSTFTPSAHKSSHATGGSDALTPGDIGAAPASHVTDTSNPHNVSKAQVGLGNVTNDAQVKRTEMGVANGVPTLDSTGKVPSGQLPTSSGGGSTAPATTPELIVVSDSIGNGYISAGGGSHVATWPAQLAAIRIWTLSNASIDGSTLATGTGSSNPMATRALTAVLAGYTGHVALMGGINDYGTNLPLGAPGSTDSTTVYGALLVTARGILGRSSTLTLHLITPLRCANEGTLNSAGYTPEMLRQAVRDVAMQVAREFPGQVQLLDAGRDLYDYMAAGSAYMEAAGTHPLAAGYTLMAQHFAMQFSGVNGTVAGYSRVFSTLTAGTLDGQDGWAVSGGTATVSSSGVSVGADYAAVARSTLHTLPSGTTTVALRSAITTATGQGIVLRAFHRLSDDRAICAWTVSGKLDGGILQGSTVSSWIGASGPILPSDAWIEVKRTGGQIEFRVWDAVSGSRPSSATYTHADDGMVGDSFGIGTISSSVRTATAIQTS</sequence>
<reference evidence="2" key="1">
    <citation type="journal article" date="2014" name="Int. J. Syst. Evol. Microbiol.">
        <title>Complete genome sequence of Corynebacterium casei LMG S-19264T (=DSM 44701T), isolated from a smear-ripened cheese.</title>
        <authorList>
            <consortium name="US DOE Joint Genome Institute (JGI-PGF)"/>
            <person name="Walter F."/>
            <person name="Albersmeier A."/>
            <person name="Kalinowski J."/>
            <person name="Ruckert C."/>
        </authorList>
    </citation>
    <scope>NUCLEOTIDE SEQUENCE</scope>
    <source>
        <strain evidence="2">JCM 31311</strain>
    </source>
</reference>
<evidence type="ECO:0000256" key="1">
    <source>
        <dbReference type="SAM" id="MobiDB-lite"/>
    </source>
</evidence>
<dbReference type="RefSeq" id="WP_189093297.1">
    <property type="nucleotide sequence ID" value="NZ_BMQL01000062.1"/>
</dbReference>
<dbReference type="EMBL" id="BMQL01000062">
    <property type="protein sequence ID" value="GGR34178.1"/>
    <property type="molecule type" value="Genomic_DNA"/>
</dbReference>
<keyword evidence="3" id="KW-1185">Reference proteome</keyword>
<dbReference type="SUPFAM" id="SSF52266">
    <property type="entry name" value="SGNH hydrolase"/>
    <property type="match status" value="1"/>
</dbReference>
<evidence type="ECO:0008006" key="4">
    <source>
        <dbReference type="Google" id="ProtNLM"/>
    </source>
</evidence>
<feature type="region of interest" description="Disordered" evidence="1">
    <location>
        <begin position="104"/>
        <end position="145"/>
    </location>
</feature>
<accession>A0A918CQX7</accession>
<reference evidence="2" key="2">
    <citation type="submission" date="2020-09" db="EMBL/GenBank/DDBJ databases">
        <authorList>
            <person name="Sun Q."/>
            <person name="Ohkuma M."/>
        </authorList>
    </citation>
    <scope>NUCLEOTIDE SEQUENCE</scope>
    <source>
        <strain evidence="2">JCM 31311</strain>
    </source>
</reference>
<feature type="compositionally biased region" description="Polar residues" evidence="1">
    <location>
        <begin position="104"/>
        <end position="119"/>
    </location>
</feature>
<proteinExistence type="predicted"/>
<evidence type="ECO:0000313" key="2">
    <source>
        <dbReference type="EMBL" id="GGR34178.1"/>
    </source>
</evidence>
<dbReference type="AlphaFoldDB" id="A0A918CQX7"/>
<protein>
    <recommendedName>
        <fullName evidence="4">SGNH hydrolase-type esterase domain-containing protein</fullName>
    </recommendedName>
</protein>
<evidence type="ECO:0000313" key="3">
    <source>
        <dbReference type="Proteomes" id="UP000603865"/>
    </source>
</evidence>
<organism evidence="2 3">
    <name type="scientific">Deinococcus ruber</name>
    <dbReference type="NCBI Taxonomy" id="1848197"/>
    <lineage>
        <taxon>Bacteria</taxon>
        <taxon>Thermotogati</taxon>
        <taxon>Deinococcota</taxon>
        <taxon>Deinococci</taxon>
        <taxon>Deinococcales</taxon>
        <taxon>Deinococcaceae</taxon>
        <taxon>Deinococcus</taxon>
    </lineage>
</organism>
<dbReference type="CDD" id="cd00229">
    <property type="entry name" value="SGNH_hydrolase"/>
    <property type="match status" value="1"/>
</dbReference>
<feature type="region of interest" description="Disordered" evidence="1">
    <location>
        <begin position="172"/>
        <end position="201"/>
    </location>
</feature>
<gene>
    <name evidence="2" type="ORF">GCM10008957_50480</name>
</gene>
<dbReference type="Gene3D" id="3.40.50.1110">
    <property type="entry name" value="SGNH hydrolase"/>
    <property type="match status" value="1"/>
</dbReference>